<reference evidence="2" key="1">
    <citation type="journal article" date="2023" name="Nat. Plants">
        <title>Single-cell RNA sequencing provides a high-resolution roadmap for understanding the multicellular compartmentation of specialized metabolism.</title>
        <authorList>
            <person name="Sun S."/>
            <person name="Shen X."/>
            <person name="Li Y."/>
            <person name="Li Y."/>
            <person name="Wang S."/>
            <person name="Li R."/>
            <person name="Zhang H."/>
            <person name="Shen G."/>
            <person name="Guo B."/>
            <person name="Wei J."/>
            <person name="Xu J."/>
            <person name="St-Pierre B."/>
            <person name="Chen S."/>
            <person name="Sun C."/>
        </authorList>
    </citation>
    <scope>NUCLEOTIDE SEQUENCE [LARGE SCALE GENOMIC DNA]</scope>
</reference>
<comment type="caution">
    <text evidence="1">The sequence shown here is derived from an EMBL/GenBank/DDBJ whole genome shotgun (WGS) entry which is preliminary data.</text>
</comment>
<organism evidence="1 2">
    <name type="scientific">Catharanthus roseus</name>
    <name type="common">Madagascar periwinkle</name>
    <name type="synonym">Vinca rosea</name>
    <dbReference type="NCBI Taxonomy" id="4058"/>
    <lineage>
        <taxon>Eukaryota</taxon>
        <taxon>Viridiplantae</taxon>
        <taxon>Streptophyta</taxon>
        <taxon>Embryophyta</taxon>
        <taxon>Tracheophyta</taxon>
        <taxon>Spermatophyta</taxon>
        <taxon>Magnoliopsida</taxon>
        <taxon>eudicotyledons</taxon>
        <taxon>Gunneridae</taxon>
        <taxon>Pentapetalae</taxon>
        <taxon>asterids</taxon>
        <taxon>lamiids</taxon>
        <taxon>Gentianales</taxon>
        <taxon>Apocynaceae</taxon>
        <taxon>Rauvolfioideae</taxon>
        <taxon>Vinceae</taxon>
        <taxon>Catharanthinae</taxon>
        <taxon>Catharanthus</taxon>
    </lineage>
</organism>
<evidence type="ECO:0000313" key="1">
    <source>
        <dbReference type="EMBL" id="KAI5656838.1"/>
    </source>
</evidence>
<protein>
    <submittedName>
        <fullName evidence="1">Uncharacterized protein</fullName>
    </submittedName>
</protein>
<keyword evidence="2" id="KW-1185">Reference proteome</keyword>
<gene>
    <name evidence="1" type="ORF">M9H77_25631</name>
</gene>
<accession>A0ACC0AA11</accession>
<name>A0ACC0AA11_CATRO</name>
<dbReference type="Proteomes" id="UP001060085">
    <property type="component" value="Linkage Group LG06"/>
</dbReference>
<dbReference type="EMBL" id="CM044706">
    <property type="protein sequence ID" value="KAI5656838.1"/>
    <property type="molecule type" value="Genomic_DNA"/>
</dbReference>
<evidence type="ECO:0000313" key="2">
    <source>
        <dbReference type="Proteomes" id="UP001060085"/>
    </source>
</evidence>
<proteinExistence type="predicted"/>
<sequence>MTLRHCARKSELTAFLWFLFRCLIQDLSGLPIRPYNGIRATFSFDRLMSGGYHSHRRGSYCLSGYLDFCIVSVAKLHYWYSGSVFENPKPKPDLSPRDFK</sequence>